<name>A0A914CT47_9BILA</name>
<proteinExistence type="predicted"/>
<protein>
    <submittedName>
        <fullName evidence="2">Uncharacterized protein</fullName>
    </submittedName>
</protein>
<organism evidence="1 2">
    <name type="scientific">Acrobeloides nanus</name>
    <dbReference type="NCBI Taxonomy" id="290746"/>
    <lineage>
        <taxon>Eukaryota</taxon>
        <taxon>Metazoa</taxon>
        <taxon>Ecdysozoa</taxon>
        <taxon>Nematoda</taxon>
        <taxon>Chromadorea</taxon>
        <taxon>Rhabditida</taxon>
        <taxon>Tylenchina</taxon>
        <taxon>Cephalobomorpha</taxon>
        <taxon>Cephaloboidea</taxon>
        <taxon>Cephalobidae</taxon>
        <taxon>Acrobeloides</taxon>
    </lineage>
</organism>
<reference evidence="2" key="1">
    <citation type="submission" date="2022-11" db="UniProtKB">
        <authorList>
            <consortium name="WormBaseParasite"/>
        </authorList>
    </citation>
    <scope>IDENTIFICATION</scope>
</reference>
<dbReference type="WBParaSite" id="ACRNAN_scaffold13973.g29070.t1">
    <property type="protein sequence ID" value="ACRNAN_scaffold13973.g29070.t1"/>
    <property type="gene ID" value="ACRNAN_scaffold13973.g29070"/>
</dbReference>
<dbReference type="Proteomes" id="UP000887540">
    <property type="component" value="Unplaced"/>
</dbReference>
<keyword evidence="1" id="KW-1185">Reference proteome</keyword>
<dbReference type="AlphaFoldDB" id="A0A914CT47"/>
<sequence length="276" mass="31381">VLEEEVAKRVKQQDNKEDVKVILNFSENSNLPEDSEAGNSNAKDAEEVIASGDPIQLTENIQEENRELKTVNTHLGFDSVEMEVLAESAGVPKLTLRTERKPLKIQAINSEPNVETVVTKVDEDPSLLEKLDLDYRDREQETFDRIVGAVNNRIPALTADNNLRHNIEYKKDPVPIRTLSYAAPRLQLPRDGTRVVPVDSKNGALAEFTSSQPLQRRKVFSNHKHPRTPFESLVKDYELRLSGQNGINDIIKALRNAHIGIYERPTFYKYPNRVYK</sequence>
<evidence type="ECO:0000313" key="1">
    <source>
        <dbReference type="Proteomes" id="UP000887540"/>
    </source>
</evidence>
<evidence type="ECO:0000313" key="2">
    <source>
        <dbReference type="WBParaSite" id="ACRNAN_scaffold13973.g29070.t1"/>
    </source>
</evidence>
<accession>A0A914CT47</accession>